<keyword evidence="2" id="KW-0812">Transmembrane</keyword>
<feature type="region of interest" description="Disordered" evidence="1">
    <location>
        <begin position="292"/>
        <end position="330"/>
    </location>
</feature>
<keyword evidence="2" id="KW-1133">Transmembrane helix</keyword>
<dbReference type="Proteomes" id="UP000579250">
    <property type="component" value="Unassembled WGS sequence"/>
</dbReference>
<feature type="compositionally biased region" description="Acidic residues" evidence="1">
    <location>
        <begin position="61"/>
        <end position="79"/>
    </location>
</feature>
<feature type="compositionally biased region" description="Low complexity" evidence="1">
    <location>
        <begin position="80"/>
        <end position="105"/>
    </location>
</feature>
<protein>
    <recommendedName>
        <fullName evidence="5">Mce-associated membrane protein</fullName>
    </recommendedName>
</protein>
<dbReference type="EMBL" id="JAAXPI010000057">
    <property type="protein sequence ID" value="NKZ07568.1"/>
    <property type="molecule type" value="Genomic_DNA"/>
</dbReference>
<gene>
    <name evidence="3" type="ORF">HGB48_28120</name>
</gene>
<evidence type="ECO:0008006" key="5">
    <source>
        <dbReference type="Google" id="ProtNLM"/>
    </source>
</evidence>
<keyword evidence="4" id="KW-1185">Reference proteome</keyword>
<feature type="compositionally biased region" description="Basic and acidic residues" evidence="1">
    <location>
        <begin position="1"/>
        <end position="10"/>
    </location>
</feature>
<evidence type="ECO:0000256" key="1">
    <source>
        <dbReference type="SAM" id="MobiDB-lite"/>
    </source>
</evidence>
<dbReference type="AlphaFoldDB" id="A0A846ZA94"/>
<feature type="region of interest" description="Disordered" evidence="1">
    <location>
        <begin position="61"/>
        <end position="128"/>
    </location>
</feature>
<keyword evidence="2" id="KW-0472">Membrane</keyword>
<feature type="compositionally biased region" description="Polar residues" evidence="1">
    <location>
        <begin position="292"/>
        <end position="306"/>
    </location>
</feature>
<feature type="transmembrane region" description="Helical" evidence="2">
    <location>
        <begin position="134"/>
        <end position="158"/>
    </location>
</feature>
<accession>A0A846ZA94</accession>
<proteinExistence type="predicted"/>
<feature type="compositionally biased region" description="Low complexity" evidence="1">
    <location>
        <begin position="15"/>
        <end position="38"/>
    </location>
</feature>
<sequence length="330" mass="34633">MTAKTGKDQVDEVEAVPAEEQAETQAEAGEAEATPARPAAKRKRRVRVIEVIDDEDLDEVLEALDAGDDDAAAVEEEVAEAPPARPAKSAAKPVAKAAPKAAPKARPTRLEPPEEAEEAPGRSGGAPAGSRPGLFGLPLVPTVVFVVLVALLASLAVWKWTSASSLSSEQNEREAIGKVVSAYGDIAYNYNATNYETQTGKALKLMAGDMQEDYKKNTVPTLAGAFQADSQVALTSKTNQVFVGSVNGRFATAVLMMDMALKTKDGAINQPATLLRLSLSKIDGAWKITQQYPSGVNDQNKNQQQGGLPGVPSGGASTSPKPATSEKPKN</sequence>
<organism evidence="3 4">
    <name type="scientific">Actinomadura latina</name>
    <dbReference type="NCBI Taxonomy" id="163603"/>
    <lineage>
        <taxon>Bacteria</taxon>
        <taxon>Bacillati</taxon>
        <taxon>Actinomycetota</taxon>
        <taxon>Actinomycetes</taxon>
        <taxon>Streptosporangiales</taxon>
        <taxon>Thermomonosporaceae</taxon>
        <taxon>Actinomadura</taxon>
    </lineage>
</organism>
<evidence type="ECO:0000313" key="4">
    <source>
        <dbReference type="Proteomes" id="UP000579250"/>
    </source>
</evidence>
<name>A0A846ZA94_9ACTN</name>
<dbReference type="RefSeq" id="WP_067635067.1">
    <property type="nucleotide sequence ID" value="NZ_JAAXPI010000057.1"/>
</dbReference>
<reference evidence="3 4" key="1">
    <citation type="submission" date="2020-04" db="EMBL/GenBank/DDBJ databases">
        <title>MicrobeNet Type strains.</title>
        <authorList>
            <person name="Nicholson A.C."/>
        </authorList>
    </citation>
    <scope>NUCLEOTIDE SEQUENCE [LARGE SCALE GENOMIC DNA]</scope>
    <source>
        <strain evidence="3 4">ATCC BAA-277</strain>
    </source>
</reference>
<feature type="region of interest" description="Disordered" evidence="1">
    <location>
        <begin position="1"/>
        <end position="46"/>
    </location>
</feature>
<comment type="caution">
    <text evidence="3">The sequence shown here is derived from an EMBL/GenBank/DDBJ whole genome shotgun (WGS) entry which is preliminary data.</text>
</comment>
<evidence type="ECO:0000313" key="3">
    <source>
        <dbReference type="EMBL" id="NKZ07568.1"/>
    </source>
</evidence>
<evidence type="ECO:0000256" key="2">
    <source>
        <dbReference type="SAM" id="Phobius"/>
    </source>
</evidence>